<dbReference type="Proteomes" id="UP000679247">
    <property type="component" value="Chromosome"/>
</dbReference>
<accession>A0ABX8F955</accession>
<dbReference type="EMBL" id="CP071709">
    <property type="protein sequence ID" value="QVY60948.1"/>
    <property type="molecule type" value="Genomic_DNA"/>
</dbReference>
<evidence type="ECO:0000313" key="2">
    <source>
        <dbReference type="Proteomes" id="UP000679247"/>
    </source>
</evidence>
<protein>
    <submittedName>
        <fullName evidence="1">Uncharacterized protein</fullName>
    </submittedName>
</protein>
<proteinExistence type="predicted"/>
<gene>
    <name evidence="1" type="ORF">J1899_18555</name>
</gene>
<organism evidence="1 2">
    <name type="scientific">Cytobacillus gottheilii</name>
    <dbReference type="NCBI Taxonomy" id="859144"/>
    <lineage>
        <taxon>Bacteria</taxon>
        <taxon>Bacillati</taxon>
        <taxon>Bacillota</taxon>
        <taxon>Bacilli</taxon>
        <taxon>Bacillales</taxon>
        <taxon>Bacillaceae</taxon>
        <taxon>Cytobacillus</taxon>
    </lineage>
</organism>
<sequence>MNNKCELCNQEFNKDYEIKCPTCGTEEIKQEANFSSFTMDYKTNEILLTVYSKGSQLQTRLTERDVDSMKNWFGLAKHMQS</sequence>
<evidence type="ECO:0000313" key="1">
    <source>
        <dbReference type="EMBL" id="QVY60948.1"/>
    </source>
</evidence>
<reference evidence="1 2" key="1">
    <citation type="submission" date="2021-03" db="EMBL/GenBank/DDBJ databases">
        <title>The first data on the complete genome of the tetrodotoxin-producing bacterium.</title>
        <authorList>
            <person name="Melnikova D.I."/>
            <person name="Nijland R."/>
            <person name="Magarlamov T.Y."/>
        </authorList>
    </citation>
    <scope>NUCLEOTIDE SEQUENCE [LARGE SCALE GENOMIC DNA]</scope>
    <source>
        <strain evidence="1 2">1839</strain>
    </source>
</reference>
<name>A0ABX8F955_9BACI</name>
<keyword evidence="2" id="KW-1185">Reference proteome</keyword>
<dbReference type="RefSeq" id="WP_214475782.1">
    <property type="nucleotide sequence ID" value="NZ_CP071709.1"/>
</dbReference>